<dbReference type="PANTHER" id="PTHR23355">
    <property type="entry name" value="RIBONUCLEASE"/>
    <property type="match status" value="1"/>
</dbReference>
<dbReference type="InterPro" id="IPR001900">
    <property type="entry name" value="RNase_II/R"/>
</dbReference>
<dbReference type="Pfam" id="PF17876">
    <property type="entry name" value="CSD2"/>
    <property type="match status" value="1"/>
</dbReference>
<comment type="function">
    <text evidence="8">3'-5' exoribonuclease that releases 5'-nucleoside monophosphates and is involved in maturation of structured RNAs.</text>
</comment>
<evidence type="ECO:0000256" key="7">
    <source>
        <dbReference type="ARBA" id="ARBA00022884"/>
    </source>
</evidence>
<comment type="catalytic activity">
    <reaction evidence="1 8">
        <text>Exonucleolytic cleavage in the 3'- to 5'-direction to yield nucleoside 5'-phosphates.</text>
        <dbReference type="EC" id="3.1.13.1"/>
    </reaction>
</comment>
<evidence type="ECO:0000256" key="2">
    <source>
        <dbReference type="ARBA" id="ARBA00004496"/>
    </source>
</evidence>
<sequence>MITIREKIMAFLKANPQKSYSIRELSQQLDCESSQAFKELVKEIAFLEEKKEIKLTSKGKVTLPHRDTLLLEGHFHANERGFGFVTLDESEPDIFIPKEKTHYALDGDTVLIDIVSPGDYLKDRMAEGKVVEIKKRHMTQIVGEFIPYDEEEIAETDLYGFVKPQDKKLANYRVYVAKEGLQPVEGSICVVSITHYPEKGYDRALEGVILQTVGHKNDPGMDILTIVMQHGIPTTFPDEVMTEVAAIPDEVLDSEREGRRDLRDRTIVTIDGAEAKDLDDAISFEKTERGTYRLGVHIADVAHYVRENSALDEEAYKRATSVYLTDRVIPMLPHRLSNGICSLNPNVDRLTLSCEMEIDSNGKVMDYEIYESVIRTKERMTYDAVNEILSDEHSQASQDYAELGSFFKEMSELHFILEKMRERRGAISFESKESYIQLDETGKPLSIVLRERGVAEKMIESFMLMANETIAAHYEQKGLPFIYRIHEEPKTEKIQRFFEFLTNFDVVVKGTKDNIDPKELQKVMQHVEEMPEKPIINMMLLRSMQQAKYAAEPLGHYGLATDDYTHFTSPIRRYPDLIVHRLIKKYMHEPITPKMTNHLESTLPDIALHSSIMERRSVDAERDTDSLKKTEFMADKVGQEFEGVISSITKFGIFVELPNTVEGLIHVSQLKDDYYHFIENHLTLVGERTRHMYKIGQQVTVKLMKADVETREIDFELLNAEQLADDPRIQTNVKRKNHEKRERNSGKRKRQTSHKSKHKAPFYKKVAKKKKKKK</sequence>
<dbReference type="SUPFAM" id="SSF50249">
    <property type="entry name" value="Nucleic acid-binding proteins"/>
    <property type="match status" value="4"/>
</dbReference>
<dbReference type="SMART" id="SM00955">
    <property type="entry name" value="RNB"/>
    <property type="match status" value="1"/>
</dbReference>
<organism evidence="11 12">
    <name type="scientific">Vagococcus lutrae</name>
    <dbReference type="NCBI Taxonomy" id="81947"/>
    <lineage>
        <taxon>Bacteria</taxon>
        <taxon>Bacillati</taxon>
        <taxon>Bacillota</taxon>
        <taxon>Bacilli</taxon>
        <taxon>Lactobacillales</taxon>
        <taxon>Enterococcaceae</taxon>
        <taxon>Vagococcus</taxon>
    </lineage>
</organism>
<dbReference type="Gene3D" id="2.40.50.140">
    <property type="entry name" value="Nucleic acid-binding proteins"/>
    <property type="match status" value="2"/>
</dbReference>
<dbReference type="Pfam" id="PF08206">
    <property type="entry name" value="OB_RNB"/>
    <property type="match status" value="1"/>
</dbReference>
<dbReference type="GO" id="GO:0003723">
    <property type="term" value="F:RNA binding"/>
    <property type="evidence" value="ECO:0007669"/>
    <property type="project" value="UniProtKB-UniRule"/>
</dbReference>
<dbReference type="GO" id="GO:0005829">
    <property type="term" value="C:cytosol"/>
    <property type="evidence" value="ECO:0007669"/>
    <property type="project" value="TreeGrafter"/>
</dbReference>
<dbReference type="NCBIfam" id="TIGR02063">
    <property type="entry name" value="RNase_R"/>
    <property type="match status" value="1"/>
</dbReference>
<dbReference type="RefSeq" id="WP_272163267.1">
    <property type="nucleotide sequence ID" value="NZ_CP116507.1"/>
</dbReference>
<dbReference type="Proteomes" id="UP001179600">
    <property type="component" value="Chromosome"/>
</dbReference>
<dbReference type="CDD" id="cd04471">
    <property type="entry name" value="S1_RNase_R"/>
    <property type="match status" value="1"/>
</dbReference>
<evidence type="ECO:0000259" key="10">
    <source>
        <dbReference type="PROSITE" id="PS50126"/>
    </source>
</evidence>
<dbReference type="InterPro" id="IPR050180">
    <property type="entry name" value="RNR_Ribonuclease"/>
</dbReference>
<evidence type="ECO:0000256" key="1">
    <source>
        <dbReference type="ARBA" id="ARBA00001849"/>
    </source>
</evidence>
<dbReference type="InterPro" id="IPR012340">
    <property type="entry name" value="NA-bd_OB-fold"/>
</dbReference>
<protein>
    <recommendedName>
        <fullName evidence="8">Ribonuclease R</fullName>
        <shortName evidence="8">RNase R</shortName>
        <ecNumber evidence="8">3.1.13.1</ecNumber>
    </recommendedName>
</protein>
<dbReference type="PANTHER" id="PTHR23355:SF9">
    <property type="entry name" value="DIS3-LIKE EXONUCLEASE 2"/>
    <property type="match status" value="1"/>
</dbReference>
<feature type="region of interest" description="Disordered" evidence="9">
    <location>
        <begin position="728"/>
        <end position="774"/>
    </location>
</feature>
<evidence type="ECO:0000256" key="5">
    <source>
        <dbReference type="ARBA" id="ARBA00022801"/>
    </source>
</evidence>
<dbReference type="HAMAP" id="MF_01895">
    <property type="entry name" value="RNase_R"/>
    <property type="match status" value="1"/>
</dbReference>
<gene>
    <name evidence="8 11" type="primary">rnr</name>
    <name evidence="11" type="ORF">PML95_08875</name>
</gene>
<proteinExistence type="inferred from homology"/>
<evidence type="ECO:0000256" key="9">
    <source>
        <dbReference type="SAM" id="MobiDB-lite"/>
    </source>
</evidence>
<feature type="domain" description="S1 motif" evidence="10">
    <location>
        <begin position="638"/>
        <end position="718"/>
    </location>
</feature>
<comment type="similarity">
    <text evidence="8">Belongs to the RNR ribonuclease family. RNase R subfamily.</text>
</comment>
<evidence type="ECO:0000313" key="12">
    <source>
        <dbReference type="Proteomes" id="UP001179600"/>
    </source>
</evidence>
<accession>A0AAE9XDV5</accession>
<dbReference type="InterPro" id="IPR004476">
    <property type="entry name" value="RNase_II/RNase_R"/>
</dbReference>
<dbReference type="InterPro" id="IPR003029">
    <property type="entry name" value="S1_domain"/>
</dbReference>
<dbReference type="PROSITE" id="PS01175">
    <property type="entry name" value="RIBONUCLEASE_II"/>
    <property type="match status" value="1"/>
</dbReference>
<reference evidence="11" key="1">
    <citation type="submission" date="2023-01" db="EMBL/GenBank/DDBJ databases">
        <title>Oxazolidinone resistance genes in florfenicol resistant enterococci from beef cattle and veal calves at slaughter.</title>
        <authorList>
            <person name="Biggel M."/>
        </authorList>
    </citation>
    <scope>NUCLEOTIDE SEQUENCE</scope>
    <source>
        <strain evidence="11">K204-1</strain>
    </source>
</reference>
<feature type="compositionally biased region" description="Basic residues" evidence="9">
    <location>
        <begin position="746"/>
        <end position="774"/>
    </location>
</feature>
<dbReference type="Pfam" id="PF00773">
    <property type="entry name" value="RNB"/>
    <property type="match status" value="1"/>
</dbReference>
<dbReference type="Pfam" id="PF00575">
    <property type="entry name" value="S1"/>
    <property type="match status" value="1"/>
</dbReference>
<dbReference type="PROSITE" id="PS50126">
    <property type="entry name" value="S1"/>
    <property type="match status" value="1"/>
</dbReference>
<evidence type="ECO:0000256" key="8">
    <source>
        <dbReference type="HAMAP-Rule" id="MF_01895"/>
    </source>
</evidence>
<keyword evidence="7 8" id="KW-0694">RNA-binding</keyword>
<comment type="subcellular location">
    <subcellularLocation>
        <location evidence="2 8">Cytoplasm</location>
    </subcellularLocation>
</comment>
<name>A0AAE9XDV5_9ENTE</name>
<dbReference type="EC" id="3.1.13.1" evidence="8"/>
<evidence type="ECO:0000256" key="6">
    <source>
        <dbReference type="ARBA" id="ARBA00022839"/>
    </source>
</evidence>
<keyword evidence="3 8" id="KW-0963">Cytoplasm</keyword>
<evidence type="ECO:0000256" key="3">
    <source>
        <dbReference type="ARBA" id="ARBA00022490"/>
    </source>
</evidence>
<dbReference type="AlphaFoldDB" id="A0AAE9XDV5"/>
<dbReference type="SMART" id="SM00316">
    <property type="entry name" value="S1"/>
    <property type="match status" value="1"/>
</dbReference>
<dbReference type="GO" id="GO:0006402">
    <property type="term" value="P:mRNA catabolic process"/>
    <property type="evidence" value="ECO:0007669"/>
    <property type="project" value="TreeGrafter"/>
</dbReference>
<evidence type="ECO:0000313" key="11">
    <source>
        <dbReference type="EMBL" id="WCG22494.1"/>
    </source>
</evidence>
<dbReference type="InterPro" id="IPR013223">
    <property type="entry name" value="RNase_B_OB_dom"/>
</dbReference>
<keyword evidence="4 8" id="KW-0540">Nuclease</keyword>
<keyword evidence="5 8" id="KW-0378">Hydrolase</keyword>
<dbReference type="NCBIfam" id="TIGR00358">
    <property type="entry name" value="3_prime_RNase"/>
    <property type="match status" value="1"/>
</dbReference>
<dbReference type="InterPro" id="IPR011805">
    <property type="entry name" value="RNase_R"/>
</dbReference>
<evidence type="ECO:0000256" key="4">
    <source>
        <dbReference type="ARBA" id="ARBA00022722"/>
    </source>
</evidence>
<dbReference type="EMBL" id="CP116507">
    <property type="protein sequence ID" value="WCG22494.1"/>
    <property type="molecule type" value="Genomic_DNA"/>
</dbReference>
<dbReference type="InterPro" id="IPR040476">
    <property type="entry name" value="CSD2"/>
</dbReference>
<dbReference type="InterPro" id="IPR022966">
    <property type="entry name" value="RNase_II/R_CS"/>
</dbReference>
<keyword evidence="6 8" id="KW-0269">Exonuclease</keyword>
<dbReference type="GO" id="GO:0008859">
    <property type="term" value="F:exoribonuclease II activity"/>
    <property type="evidence" value="ECO:0007669"/>
    <property type="project" value="UniProtKB-UniRule"/>
</dbReference>